<feature type="compositionally biased region" description="Low complexity" evidence="1">
    <location>
        <begin position="56"/>
        <end position="77"/>
    </location>
</feature>
<dbReference type="NCBIfam" id="TIGR01444">
    <property type="entry name" value="fkbM_fam"/>
    <property type="match status" value="1"/>
</dbReference>
<dbReference type="Proteomes" id="UP001165080">
    <property type="component" value="Unassembled WGS sequence"/>
</dbReference>
<feature type="region of interest" description="Disordered" evidence="1">
    <location>
        <begin position="204"/>
        <end position="233"/>
    </location>
</feature>
<evidence type="ECO:0000256" key="1">
    <source>
        <dbReference type="SAM" id="MobiDB-lite"/>
    </source>
</evidence>
<keyword evidence="4" id="KW-1185">Reference proteome</keyword>
<proteinExistence type="predicted"/>
<evidence type="ECO:0000313" key="4">
    <source>
        <dbReference type="Proteomes" id="UP001165080"/>
    </source>
</evidence>
<feature type="compositionally biased region" description="Gly residues" evidence="1">
    <location>
        <begin position="160"/>
        <end position="174"/>
    </location>
</feature>
<feature type="region of interest" description="Disordered" evidence="1">
    <location>
        <begin position="56"/>
        <end position="100"/>
    </location>
</feature>
<dbReference type="PANTHER" id="PTHR34203">
    <property type="entry name" value="METHYLTRANSFERASE, FKBM FAMILY PROTEIN"/>
    <property type="match status" value="1"/>
</dbReference>
<dbReference type="Gene3D" id="3.40.50.150">
    <property type="entry name" value="Vaccinia Virus protein VP39"/>
    <property type="match status" value="1"/>
</dbReference>
<reference evidence="3 4" key="1">
    <citation type="journal article" date="2023" name="Commun. Biol.">
        <title>Reorganization of the ancestral sex-determining regions during the evolution of trioecy in Pleodorina starrii.</title>
        <authorList>
            <person name="Takahashi K."/>
            <person name="Suzuki S."/>
            <person name="Kawai-Toyooka H."/>
            <person name="Yamamoto K."/>
            <person name="Hamaji T."/>
            <person name="Ootsuki R."/>
            <person name="Yamaguchi H."/>
            <person name="Kawachi M."/>
            <person name="Higashiyama T."/>
            <person name="Nozaki H."/>
        </authorList>
    </citation>
    <scope>NUCLEOTIDE SEQUENCE [LARGE SCALE GENOMIC DNA]</scope>
    <source>
        <strain evidence="3 4">NIES-4479</strain>
    </source>
</reference>
<accession>A0A9W6F7H2</accession>
<sequence length="673" mass="67019">MYRGSAGRANGGVGAGAWFPWMMAPSGPRRRVLLLAACSLAAAIMLLSLLSTKSASSSRASSSSSGSGSGSSSSDVGSGSGSNVGSSDSGGGSMERLGADPIANPRLLSDLDLPKLVARLLSEPPPSVEPHSQAQPAELETPAAVVAAAAAAAADDRGSEGTGGGGGSGAGAVAGGANPDGGMHPFGQSLPQLSAGVGAAGAAAAAAGGGSGGSGDSGGDADGAAGGAAGGDPWRPGDHLYLERLGFELETSLRQQVFCEEAFPLLELEAAAEAETGSVGGGGGGGGFAGGAGLAARQLAPGVAIYVYAGDDEVSRLVRSGAGWENELLREILWALEQPLPYHLTVAGSGGAAAAAATAAAMKGQPSGREGTVGRRLAAAATAAGDGAKAMLLDSAAVRRAMDAVNAMEAPTAPATAVSGVPGGAASGAAGSTTGTAAATPAAAVTAGASPPPLFVDVGANVGWFAVNAAARGYRVAAFEGMATNVGLMRASVCASPALAGRLRLFSFGLGDREAQCYLFSDINNRGDGITMCDATSQSDAAARVPRGYALRGRLRLRRMDSVLKQPRDGDIKVLKVDVEGYEPHVFAGMGDLRAWYIATEFNPVLLSGVNPGYRPAQLLEDLLSRRYRLSTASFRGPWLTEGQVRRLAAEVKHPVSMYGAHEDLFVQFPGGA</sequence>
<name>A0A9W6F7H2_9CHLO</name>
<gene>
    <name evidence="3" type="primary">PLEST005295</name>
    <name evidence="3" type="ORF">PLESTB_001371200</name>
</gene>
<organism evidence="3 4">
    <name type="scientific">Pleodorina starrii</name>
    <dbReference type="NCBI Taxonomy" id="330485"/>
    <lineage>
        <taxon>Eukaryota</taxon>
        <taxon>Viridiplantae</taxon>
        <taxon>Chlorophyta</taxon>
        <taxon>core chlorophytes</taxon>
        <taxon>Chlorophyceae</taxon>
        <taxon>CS clade</taxon>
        <taxon>Chlamydomonadales</taxon>
        <taxon>Volvocaceae</taxon>
        <taxon>Pleodorina</taxon>
    </lineage>
</organism>
<evidence type="ECO:0000313" key="3">
    <source>
        <dbReference type="EMBL" id="GLC58531.1"/>
    </source>
</evidence>
<dbReference type="SUPFAM" id="SSF53335">
    <property type="entry name" value="S-adenosyl-L-methionine-dependent methyltransferases"/>
    <property type="match status" value="1"/>
</dbReference>
<dbReference type="AlphaFoldDB" id="A0A9W6F7H2"/>
<dbReference type="InterPro" id="IPR029063">
    <property type="entry name" value="SAM-dependent_MTases_sf"/>
</dbReference>
<feature type="compositionally biased region" description="Gly residues" evidence="1">
    <location>
        <begin position="78"/>
        <end position="93"/>
    </location>
</feature>
<dbReference type="InterPro" id="IPR006342">
    <property type="entry name" value="FkbM_mtfrase"/>
</dbReference>
<protein>
    <recommendedName>
        <fullName evidence="2">Methyltransferase FkbM domain-containing protein</fullName>
    </recommendedName>
</protein>
<feature type="compositionally biased region" description="Gly residues" evidence="1">
    <location>
        <begin position="207"/>
        <end position="230"/>
    </location>
</feature>
<feature type="domain" description="Methyltransferase FkbM" evidence="2">
    <location>
        <begin position="457"/>
        <end position="595"/>
    </location>
</feature>
<dbReference type="EMBL" id="BRXU01000023">
    <property type="protein sequence ID" value="GLC58531.1"/>
    <property type="molecule type" value="Genomic_DNA"/>
</dbReference>
<dbReference type="InterPro" id="IPR052514">
    <property type="entry name" value="SAM-dependent_MTase"/>
</dbReference>
<dbReference type="PANTHER" id="PTHR34203:SF13">
    <property type="entry name" value="EXPRESSED PROTEIN"/>
    <property type="match status" value="1"/>
</dbReference>
<feature type="region of interest" description="Disordered" evidence="1">
    <location>
        <begin position="150"/>
        <end position="190"/>
    </location>
</feature>
<dbReference type="Pfam" id="PF05050">
    <property type="entry name" value="Methyltransf_21"/>
    <property type="match status" value="1"/>
</dbReference>
<dbReference type="OrthoDB" id="545970at2759"/>
<comment type="caution">
    <text evidence="3">The sequence shown here is derived from an EMBL/GenBank/DDBJ whole genome shotgun (WGS) entry which is preliminary data.</text>
</comment>
<evidence type="ECO:0000259" key="2">
    <source>
        <dbReference type="Pfam" id="PF05050"/>
    </source>
</evidence>